<dbReference type="SUPFAM" id="SSF53335">
    <property type="entry name" value="S-adenosyl-L-methionine-dependent methyltransferases"/>
    <property type="match status" value="1"/>
</dbReference>
<organism evidence="1 2">
    <name type="scientific">Falsibacillus albus</name>
    <dbReference type="NCBI Taxonomy" id="2478915"/>
    <lineage>
        <taxon>Bacteria</taxon>
        <taxon>Bacillati</taxon>
        <taxon>Bacillota</taxon>
        <taxon>Bacilli</taxon>
        <taxon>Bacillales</taxon>
        <taxon>Bacillaceae</taxon>
        <taxon>Falsibacillus</taxon>
    </lineage>
</organism>
<dbReference type="Pfam" id="PF04445">
    <property type="entry name" value="SAM_MT"/>
    <property type="match status" value="1"/>
</dbReference>
<dbReference type="Proteomes" id="UP000276770">
    <property type="component" value="Unassembled WGS sequence"/>
</dbReference>
<keyword evidence="2" id="KW-1185">Reference proteome</keyword>
<evidence type="ECO:0000313" key="2">
    <source>
        <dbReference type="Proteomes" id="UP000276770"/>
    </source>
</evidence>
<reference evidence="1 2" key="1">
    <citation type="submission" date="2018-10" db="EMBL/GenBank/DDBJ databases">
        <title>Falsibacillus sp. genome draft.</title>
        <authorList>
            <person name="Shi S."/>
        </authorList>
    </citation>
    <scope>NUCLEOTIDE SEQUENCE [LARGE SCALE GENOMIC DNA]</scope>
    <source>
        <strain evidence="1 2">GY 10110</strain>
    </source>
</reference>
<accession>A0A3L7JWQ5</accession>
<dbReference type="GO" id="GO:0008990">
    <property type="term" value="F:rRNA (guanine-N2-)-methyltransferase activity"/>
    <property type="evidence" value="ECO:0007669"/>
    <property type="project" value="InterPro"/>
</dbReference>
<dbReference type="AlphaFoldDB" id="A0A3L7JWQ5"/>
<name>A0A3L7JWQ5_9BACI</name>
<dbReference type="Gene3D" id="3.40.50.150">
    <property type="entry name" value="Vaccinia Virus protein VP39"/>
    <property type="match status" value="1"/>
</dbReference>
<dbReference type="OrthoDB" id="1653798at2"/>
<dbReference type="InterPro" id="IPR029063">
    <property type="entry name" value="SAM-dependent_MTases_sf"/>
</dbReference>
<dbReference type="RefSeq" id="WP_121680831.1">
    <property type="nucleotide sequence ID" value="NZ_RCVZ01000007.1"/>
</dbReference>
<dbReference type="PANTHER" id="PTHR36112">
    <property type="entry name" value="RIBOSOMAL RNA SMALL SUBUNIT METHYLTRANSFERASE J"/>
    <property type="match status" value="1"/>
</dbReference>
<gene>
    <name evidence="1" type="ORF">D9X91_11825</name>
</gene>
<dbReference type="PANTHER" id="PTHR36112:SF1">
    <property type="entry name" value="RIBOSOMAL RNA SMALL SUBUNIT METHYLTRANSFERASE J"/>
    <property type="match status" value="1"/>
</dbReference>
<comment type="caution">
    <text evidence="1">The sequence shown here is derived from an EMBL/GenBank/DDBJ whole genome shotgun (WGS) entry which is preliminary data.</text>
</comment>
<dbReference type="InterPro" id="IPR007536">
    <property type="entry name" value="16SrRNA_methylTrfase_J"/>
</dbReference>
<protein>
    <recommendedName>
        <fullName evidence="3">Protein-L-IsoD(D-D) O-methyltransferase</fullName>
    </recommendedName>
</protein>
<dbReference type="EMBL" id="RCVZ01000007">
    <property type="protein sequence ID" value="RLQ95176.1"/>
    <property type="molecule type" value="Genomic_DNA"/>
</dbReference>
<evidence type="ECO:0000313" key="1">
    <source>
        <dbReference type="EMBL" id="RLQ95176.1"/>
    </source>
</evidence>
<sequence>MFITTSARTNEMMKETAKSYAHQLGVPYKERNKRTVKAMQAHFKDACMVIGKERIELFGWTEKSGTGNAFFFHPNSASFRIKRLERGEDDPLIAASNLNEGMTFLDCTLGLGSDSIVASHVVGESGNVVGTEANRYLSFMVKEGLSGWDSGHCGINEAMMRIKVVHMHHLEYLNSLPDESFDCIYFDPMFEDSINESEGIKGLKDWAVYEDITSKAIAEAKRVAIQRVVLKDSFRSSRFEKYGFDVIRRKNSKFHFGVITKT</sequence>
<proteinExistence type="predicted"/>
<evidence type="ECO:0008006" key="3">
    <source>
        <dbReference type="Google" id="ProtNLM"/>
    </source>
</evidence>